<dbReference type="InterPro" id="IPR000014">
    <property type="entry name" value="PAS"/>
</dbReference>
<dbReference type="Proteomes" id="UP000295097">
    <property type="component" value="Unassembled WGS sequence"/>
</dbReference>
<dbReference type="CDD" id="cd01948">
    <property type="entry name" value="EAL"/>
    <property type="match status" value="1"/>
</dbReference>
<dbReference type="NCBIfam" id="TIGR00254">
    <property type="entry name" value="GGDEF"/>
    <property type="match status" value="1"/>
</dbReference>
<dbReference type="Pfam" id="PF08448">
    <property type="entry name" value="PAS_4"/>
    <property type="match status" value="1"/>
</dbReference>
<dbReference type="Gene3D" id="3.30.70.270">
    <property type="match status" value="1"/>
</dbReference>
<dbReference type="Gene3D" id="3.30.450.40">
    <property type="match status" value="1"/>
</dbReference>
<feature type="domain" description="PAS" evidence="1">
    <location>
        <begin position="718"/>
        <end position="756"/>
    </location>
</feature>
<dbReference type="InterPro" id="IPR029016">
    <property type="entry name" value="GAF-like_dom_sf"/>
</dbReference>
<dbReference type="SUPFAM" id="SSF55073">
    <property type="entry name" value="Nucleotide cyclase"/>
    <property type="match status" value="1"/>
</dbReference>
<dbReference type="FunFam" id="3.30.70.270:FF:000001">
    <property type="entry name" value="Diguanylate cyclase domain protein"/>
    <property type="match status" value="1"/>
</dbReference>
<evidence type="ECO:0000259" key="4">
    <source>
        <dbReference type="PROSITE" id="PS50887"/>
    </source>
</evidence>
<name>A0A4R3NM13_9HYPH</name>
<feature type="domain" description="PAS" evidence="1">
    <location>
        <begin position="942"/>
        <end position="1015"/>
    </location>
</feature>
<dbReference type="SUPFAM" id="SSF141868">
    <property type="entry name" value="EAL domain-like"/>
    <property type="match status" value="1"/>
</dbReference>
<dbReference type="InterPro" id="IPR000160">
    <property type="entry name" value="GGDEF_dom"/>
</dbReference>
<dbReference type="SMART" id="SM00065">
    <property type="entry name" value="GAF"/>
    <property type="match status" value="1"/>
</dbReference>
<dbReference type="NCBIfam" id="TIGR00229">
    <property type="entry name" value="sensory_box"/>
    <property type="match status" value="6"/>
</dbReference>
<dbReference type="CDD" id="cd00130">
    <property type="entry name" value="PAS"/>
    <property type="match status" value="6"/>
</dbReference>
<feature type="domain" description="PAC" evidence="2">
    <location>
        <begin position="632"/>
        <end position="683"/>
    </location>
</feature>
<dbReference type="SMART" id="SM00267">
    <property type="entry name" value="GGDEF"/>
    <property type="match status" value="1"/>
</dbReference>
<dbReference type="InterPro" id="IPR000700">
    <property type="entry name" value="PAS-assoc_C"/>
</dbReference>
<dbReference type="SUPFAM" id="SSF55781">
    <property type="entry name" value="GAF domain-like"/>
    <property type="match status" value="1"/>
</dbReference>
<feature type="domain" description="PAC" evidence="2">
    <location>
        <begin position="247"/>
        <end position="299"/>
    </location>
</feature>
<dbReference type="PANTHER" id="PTHR44757">
    <property type="entry name" value="DIGUANYLATE CYCLASE DGCP"/>
    <property type="match status" value="1"/>
</dbReference>
<dbReference type="InterPro" id="IPR035965">
    <property type="entry name" value="PAS-like_dom_sf"/>
</dbReference>
<feature type="domain" description="PAC" evidence="2">
    <location>
        <begin position="760"/>
        <end position="813"/>
    </location>
</feature>
<dbReference type="InterPro" id="IPR001633">
    <property type="entry name" value="EAL_dom"/>
</dbReference>
<dbReference type="PROSITE" id="PS50883">
    <property type="entry name" value="EAL"/>
    <property type="match status" value="1"/>
</dbReference>
<dbReference type="PROSITE" id="PS50887">
    <property type="entry name" value="GGDEF"/>
    <property type="match status" value="1"/>
</dbReference>
<sequence length="1505" mass="168775">MNKNRDALLEERRLNALERLDVLNSAPEEEFDALAKAASLVCGTPISLITLLTSERQWFKANIGLEGTEETERKISFCTHAIEGDGLMEVEDATLDARFAENPLVTADPHIRFYAGAPLVLSGGEKVGTLCVIDRKAKTLTPTQREILQNLAQAAAKALELRRAAKHENELLTIASQSQSILEYSDDAIVTVDWSGAIRQWNRAAERMFGYSAEDIFGKSVGRLMTPEARATELDLETRLGDDQSLRPISTERLHSDGTRLPVSVSIGPVISVNGEIVGATEIIRDISDLQRAYSELSEAEQRVKRLYRSTPAMLHSVDPKGRLLSVSDHWLEVMGYSREEVLGRPLQTFMTETSARRAVNEVMPDFLKTGHCENVPYQLITRSGEIIDVLLSAVLERTPDGVPLRTVGIAENITYRRKVEKALREERRRLAQIIQGTGAGTWEWNLDTGENRINERWAEMLGYTLEEITPLSVEAFRALIHPADQKLTSERLEDHLAGKSHTYESELRVQHKDGHWVWVVSRGQVLTWTNDGKPEWMFGTHQDITQRKFKEEALRKSRESLERTGRVAGVGGWEVDLVEQTIYWSNETCRIHGLAPGYKPGFEEAINFYAPEARPVIKAAVEQCVNTGKGWDLQLQLDTAEGQRIWVRAVGAAEFESGRAIRLVGAFQDISEQVAQRQALETINERFQVATENGRVGLWDADLAAGKSLYSDMWCALIGYTPDEISNDSDQWLAFIHPDDKERALQADAAHIRGEAPYFEEQFRMRHKDGHWVWILDRGVVTARADDGTPLRMIGTHTDITRQKHEEAERLLMGERMAIAADSAGIGIWEVDLTTEDVTWDSWMFRLYGLSDKVRKPVKDIWQNAVHPEDMDRVAAAARLAAEQALPMEEEYRIVWPDGSVHHLHVSARLVTSADDSSRRLIGAAWDITEERQMSLELADQHELMRVTLTSIGDAVITTDAQGRVEWLNPVGEYMTGWSVQDAHGVPSRDVFKIVNEETRAEARDPIQLCLERGKVVDLPEGTVLLAKDGREFAVEDSAAPILSADGEVLGAVLVFHDVSEQRRMTREMSYRASHDQLTGLTNRAEFERRMQRLFESAKTKYSENALLYIDLDQFKIVNDTCGHTVGDELLKKVSQLMQGVIRTGDTLARLGGDEFAMLLEHCPLAHATRIAQRVCDEMAEFRFIHEGKQFRVGASIGLVPVNKDATSIASILQAADSSCYAAKDEGRNRVHVWQEGDEAMATRLGETRWVSRIEQALDNDRFVLYAQKIEPLSASQTDSKHKQHLELLLRMLDEDDNIIAPNAFLPAAERFNLVSRIDRWVLANAIRWIRESGIGEGDVVAINLSGQSVGDRAFHESAYKMLEEAGEAVCRNLCFEITETAVISNITEAVDFINVVRTHGISVALDDFGAGTTSFSYLKRFAIDYIKIDGQFTQGLLHGHPIDEASIECFANMARVLGARTVAEFVSDDRIFEKLKDLQIDLAQGFAIHKPVPVDLLKKPAND</sequence>
<feature type="domain" description="PAS" evidence="1">
    <location>
        <begin position="427"/>
        <end position="500"/>
    </location>
</feature>
<feature type="domain" description="PAC" evidence="2">
    <location>
        <begin position="374"/>
        <end position="426"/>
    </location>
</feature>
<feature type="domain" description="PAS" evidence="1">
    <location>
        <begin position="174"/>
        <end position="228"/>
    </location>
</feature>
<dbReference type="CDD" id="cd01949">
    <property type="entry name" value="GGDEF"/>
    <property type="match status" value="1"/>
</dbReference>
<feature type="domain" description="GGDEF" evidence="4">
    <location>
        <begin position="1104"/>
        <end position="1237"/>
    </location>
</feature>
<dbReference type="PROSITE" id="PS50112">
    <property type="entry name" value="PAS"/>
    <property type="match status" value="5"/>
</dbReference>
<dbReference type="Pfam" id="PF01590">
    <property type="entry name" value="GAF"/>
    <property type="match status" value="1"/>
</dbReference>
<evidence type="ECO:0000259" key="2">
    <source>
        <dbReference type="PROSITE" id="PS50113"/>
    </source>
</evidence>
<dbReference type="Pfam" id="PF00563">
    <property type="entry name" value="EAL"/>
    <property type="match status" value="1"/>
</dbReference>
<dbReference type="Pfam" id="PF00990">
    <property type="entry name" value="GGDEF"/>
    <property type="match status" value="1"/>
</dbReference>
<dbReference type="Gene3D" id="2.10.70.100">
    <property type="match status" value="1"/>
</dbReference>
<feature type="domain" description="PAC" evidence="2">
    <location>
        <begin position="889"/>
        <end position="941"/>
    </location>
</feature>
<dbReference type="InterPro" id="IPR035919">
    <property type="entry name" value="EAL_sf"/>
</dbReference>
<dbReference type="GO" id="GO:0006355">
    <property type="term" value="P:regulation of DNA-templated transcription"/>
    <property type="evidence" value="ECO:0007669"/>
    <property type="project" value="InterPro"/>
</dbReference>
<dbReference type="InterPro" id="IPR001610">
    <property type="entry name" value="PAC"/>
</dbReference>
<feature type="domain" description="PAC" evidence="2">
    <location>
        <begin position="504"/>
        <end position="557"/>
    </location>
</feature>
<dbReference type="InterPro" id="IPR043128">
    <property type="entry name" value="Rev_trsase/Diguanyl_cyclase"/>
</dbReference>
<evidence type="ECO:0000259" key="3">
    <source>
        <dbReference type="PROSITE" id="PS50883"/>
    </source>
</evidence>
<protein>
    <submittedName>
        <fullName evidence="5">PAS domain S-box-containing protein/diguanylate cyclase (GGDEF)-like protein</fullName>
    </submittedName>
</protein>
<dbReference type="Gene3D" id="3.20.20.450">
    <property type="entry name" value="EAL domain"/>
    <property type="match status" value="1"/>
</dbReference>
<proteinExistence type="predicted"/>
<dbReference type="SMART" id="SM00086">
    <property type="entry name" value="PAC"/>
    <property type="match status" value="7"/>
</dbReference>
<accession>A0A4R3NM13</accession>
<evidence type="ECO:0000313" key="5">
    <source>
        <dbReference type="EMBL" id="TCT36179.1"/>
    </source>
</evidence>
<dbReference type="RefSeq" id="WP_132312729.1">
    <property type="nucleotide sequence ID" value="NZ_SMAR01000023.1"/>
</dbReference>
<dbReference type="Pfam" id="PF13426">
    <property type="entry name" value="PAS_9"/>
    <property type="match status" value="1"/>
</dbReference>
<dbReference type="InterPro" id="IPR013655">
    <property type="entry name" value="PAS_fold_3"/>
</dbReference>
<dbReference type="OrthoDB" id="9814202at2"/>
<keyword evidence="6" id="KW-1185">Reference proteome</keyword>
<dbReference type="EMBL" id="SMAR01000023">
    <property type="protein sequence ID" value="TCT36179.1"/>
    <property type="molecule type" value="Genomic_DNA"/>
</dbReference>
<dbReference type="Pfam" id="PF08447">
    <property type="entry name" value="PAS_3"/>
    <property type="match status" value="4"/>
</dbReference>
<dbReference type="InterPro" id="IPR013767">
    <property type="entry name" value="PAS_fold"/>
</dbReference>
<organism evidence="5 6">
    <name type="scientific">Martelella mediterranea</name>
    <dbReference type="NCBI Taxonomy" id="293089"/>
    <lineage>
        <taxon>Bacteria</taxon>
        <taxon>Pseudomonadati</taxon>
        <taxon>Pseudomonadota</taxon>
        <taxon>Alphaproteobacteria</taxon>
        <taxon>Hyphomicrobiales</taxon>
        <taxon>Aurantimonadaceae</taxon>
        <taxon>Martelella</taxon>
    </lineage>
</organism>
<comment type="caution">
    <text evidence="5">The sequence shown here is derived from an EMBL/GenBank/DDBJ whole genome shotgun (WGS) entry which is preliminary data.</text>
</comment>
<dbReference type="InterPro" id="IPR029787">
    <property type="entry name" value="Nucleotide_cyclase"/>
</dbReference>
<reference evidence="5 6" key="1">
    <citation type="submission" date="2019-03" db="EMBL/GenBank/DDBJ databases">
        <title>Freshwater and sediment microbial communities from various areas in North America, analyzing microbe dynamics in response to fracking.</title>
        <authorList>
            <person name="Lamendella R."/>
        </authorList>
    </citation>
    <scope>NUCLEOTIDE SEQUENCE [LARGE SCALE GENOMIC DNA]</scope>
    <source>
        <strain evidence="5 6">175.2</strain>
    </source>
</reference>
<dbReference type="InterPro" id="IPR003018">
    <property type="entry name" value="GAF"/>
</dbReference>
<dbReference type="InterPro" id="IPR052155">
    <property type="entry name" value="Biofilm_reg_signaling"/>
</dbReference>
<dbReference type="Gene3D" id="3.30.450.20">
    <property type="entry name" value="PAS domain"/>
    <property type="match status" value="7"/>
</dbReference>
<dbReference type="PANTHER" id="PTHR44757:SF4">
    <property type="entry name" value="DIGUANYLATE CYCLASE DGCE-RELATED"/>
    <property type="match status" value="1"/>
</dbReference>
<gene>
    <name evidence="5" type="ORF">EDC90_102335</name>
</gene>
<evidence type="ECO:0000259" key="1">
    <source>
        <dbReference type="PROSITE" id="PS50112"/>
    </source>
</evidence>
<feature type="domain" description="PAS" evidence="1">
    <location>
        <begin position="300"/>
        <end position="371"/>
    </location>
</feature>
<evidence type="ECO:0000313" key="6">
    <source>
        <dbReference type="Proteomes" id="UP000295097"/>
    </source>
</evidence>
<dbReference type="SMART" id="SM00091">
    <property type="entry name" value="PAS"/>
    <property type="match status" value="6"/>
</dbReference>
<feature type="domain" description="PAC" evidence="2">
    <location>
        <begin position="1019"/>
        <end position="1072"/>
    </location>
</feature>
<dbReference type="InterPro" id="IPR013656">
    <property type="entry name" value="PAS_4"/>
</dbReference>
<feature type="domain" description="EAL" evidence="3">
    <location>
        <begin position="1248"/>
        <end position="1505"/>
    </location>
</feature>
<dbReference type="SMART" id="SM00052">
    <property type="entry name" value="EAL"/>
    <property type="match status" value="1"/>
</dbReference>
<dbReference type="SUPFAM" id="SSF55785">
    <property type="entry name" value="PYP-like sensor domain (PAS domain)"/>
    <property type="match status" value="7"/>
</dbReference>
<dbReference type="PROSITE" id="PS50113">
    <property type="entry name" value="PAC"/>
    <property type="match status" value="7"/>
</dbReference>
<dbReference type="Pfam" id="PF00989">
    <property type="entry name" value="PAS"/>
    <property type="match status" value="1"/>
</dbReference>
<dbReference type="GO" id="GO:0003824">
    <property type="term" value="F:catalytic activity"/>
    <property type="evidence" value="ECO:0007669"/>
    <property type="project" value="UniProtKB-ARBA"/>
</dbReference>